<dbReference type="GO" id="GO:0017020">
    <property type="term" value="F:myosin phosphatase regulator activity"/>
    <property type="evidence" value="ECO:0007669"/>
    <property type="project" value="TreeGrafter"/>
</dbReference>
<evidence type="ECO:0000313" key="5">
    <source>
        <dbReference type="Proteomes" id="UP001367676"/>
    </source>
</evidence>
<dbReference type="PROSITE" id="PS50297">
    <property type="entry name" value="ANK_REP_REGION"/>
    <property type="match status" value="4"/>
</dbReference>
<name>A0AAN9XXK0_9HEMI</name>
<keyword evidence="1" id="KW-0677">Repeat</keyword>
<dbReference type="PROSITE" id="PS50088">
    <property type="entry name" value="ANK_REPEAT"/>
    <property type="match status" value="4"/>
</dbReference>
<proteinExistence type="predicted"/>
<feature type="compositionally biased region" description="Polar residues" evidence="3">
    <location>
        <begin position="336"/>
        <end position="348"/>
    </location>
</feature>
<dbReference type="FunFam" id="1.25.40.20:FF:000198">
    <property type="entry name" value="Myosin binding subunit, isoform P"/>
    <property type="match status" value="1"/>
</dbReference>
<evidence type="ECO:0008006" key="6">
    <source>
        <dbReference type="Google" id="ProtNLM"/>
    </source>
</evidence>
<evidence type="ECO:0000256" key="1">
    <source>
        <dbReference type="ARBA" id="ARBA00022737"/>
    </source>
</evidence>
<dbReference type="GO" id="GO:0005737">
    <property type="term" value="C:cytoplasm"/>
    <property type="evidence" value="ECO:0007669"/>
    <property type="project" value="TreeGrafter"/>
</dbReference>
<keyword evidence="2" id="KW-0040">ANK repeat</keyword>
<dbReference type="EMBL" id="JBBCAQ010000037">
    <property type="protein sequence ID" value="KAK7573641.1"/>
    <property type="molecule type" value="Genomic_DNA"/>
</dbReference>
<comment type="caution">
    <text evidence="4">The sequence shown here is derived from an EMBL/GenBank/DDBJ whole genome shotgun (WGS) entry which is preliminary data.</text>
</comment>
<dbReference type="InterPro" id="IPR002110">
    <property type="entry name" value="Ankyrin_rpt"/>
</dbReference>
<feature type="repeat" description="ANK" evidence="2">
    <location>
        <begin position="135"/>
        <end position="167"/>
    </location>
</feature>
<feature type="repeat" description="ANK" evidence="2">
    <location>
        <begin position="263"/>
        <end position="295"/>
    </location>
</feature>
<dbReference type="Pfam" id="PF12796">
    <property type="entry name" value="Ank_2"/>
    <property type="match status" value="2"/>
</dbReference>
<keyword evidence="5" id="KW-1185">Reference proteome</keyword>
<feature type="region of interest" description="Disordered" evidence="3">
    <location>
        <begin position="326"/>
        <end position="358"/>
    </location>
</feature>
<dbReference type="InterPro" id="IPR036770">
    <property type="entry name" value="Ankyrin_rpt-contain_sf"/>
</dbReference>
<dbReference type="Proteomes" id="UP001367676">
    <property type="component" value="Unassembled WGS sequence"/>
</dbReference>
<dbReference type="InterPro" id="IPR051226">
    <property type="entry name" value="PP1_Regulatory_Subunit"/>
</dbReference>
<protein>
    <recommendedName>
        <fullName evidence="6">Protein phosphatase 1 regulatory subunit 16A</fullName>
    </recommendedName>
</protein>
<dbReference type="SMART" id="SM00248">
    <property type="entry name" value="ANK"/>
    <property type="match status" value="5"/>
</dbReference>
<gene>
    <name evidence="4" type="ORF">V9T40_010832</name>
</gene>
<dbReference type="SUPFAM" id="SSF48403">
    <property type="entry name" value="Ankyrin repeat"/>
    <property type="match status" value="1"/>
</dbReference>
<dbReference type="PRINTS" id="PR01415">
    <property type="entry name" value="ANKYRIN"/>
</dbReference>
<organism evidence="4 5">
    <name type="scientific">Parthenolecanium corni</name>
    <dbReference type="NCBI Taxonomy" id="536013"/>
    <lineage>
        <taxon>Eukaryota</taxon>
        <taxon>Metazoa</taxon>
        <taxon>Ecdysozoa</taxon>
        <taxon>Arthropoda</taxon>
        <taxon>Hexapoda</taxon>
        <taxon>Insecta</taxon>
        <taxon>Pterygota</taxon>
        <taxon>Neoptera</taxon>
        <taxon>Paraneoptera</taxon>
        <taxon>Hemiptera</taxon>
        <taxon>Sternorrhyncha</taxon>
        <taxon>Coccoidea</taxon>
        <taxon>Coccidae</taxon>
        <taxon>Parthenolecanium</taxon>
    </lineage>
</organism>
<dbReference type="Gene3D" id="1.25.40.20">
    <property type="entry name" value="Ankyrin repeat-containing domain"/>
    <property type="match status" value="2"/>
</dbReference>
<feature type="repeat" description="ANK" evidence="2">
    <location>
        <begin position="102"/>
        <end position="134"/>
    </location>
</feature>
<evidence type="ECO:0000313" key="4">
    <source>
        <dbReference type="EMBL" id="KAK7573641.1"/>
    </source>
</evidence>
<dbReference type="PANTHER" id="PTHR24179">
    <property type="entry name" value="PROTEIN PHOSPHATASE 1 REGULATORY SUBUNIT 12"/>
    <property type="match status" value="1"/>
</dbReference>
<accession>A0AAN9XXK0</accession>
<evidence type="ECO:0000256" key="3">
    <source>
        <dbReference type="SAM" id="MobiDB-lite"/>
    </source>
</evidence>
<dbReference type="GO" id="GO:0004857">
    <property type="term" value="F:enzyme inhibitor activity"/>
    <property type="evidence" value="ECO:0007669"/>
    <property type="project" value="TreeGrafter"/>
</dbReference>
<dbReference type="AlphaFoldDB" id="A0AAN9XXK0"/>
<reference evidence="4 5" key="1">
    <citation type="submission" date="2024-03" db="EMBL/GenBank/DDBJ databases">
        <title>Adaptation during the transition from Ophiocordyceps entomopathogen to insect associate is accompanied by gene loss and intensified selection.</title>
        <authorList>
            <person name="Ward C.M."/>
            <person name="Onetto C.A."/>
            <person name="Borneman A.R."/>
        </authorList>
    </citation>
    <scope>NUCLEOTIDE SEQUENCE [LARGE SCALE GENOMIC DNA]</scope>
    <source>
        <strain evidence="4">AWRI1</strain>
        <tissue evidence="4">Single Adult Female</tissue>
    </source>
</reference>
<feature type="repeat" description="ANK" evidence="2">
    <location>
        <begin position="230"/>
        <end position="262"/>
    </location>
</feature>
<sequence length="538" mass="60978">MEHADLISEMAAFEHMSTQERLLLARRRRMQQLKVWSQREKEWLRQLKNSRTLEKVQNRKPQKRNVTFSDNVMLLEAASRNDIDEVRRLLMKGVSPSSTNEDGLTALHQCCIDDNEEMMKLLIEFGADVNAEDSEKWTPLHAAATCGHLHLVRYLIDSGANLLAVNADGNMPYDICEDDEALDYIENEMARRGVTQELIDETRASTETQMLRDLQLAVMQGHDLECVDEQRATPLHIAAANGYLRVVEFLLDHHVAMDVKDLDDWQPVHTAACWGHLEVLEMLVQNGADLNARTKHDETPADICEDPELRERIMQLKCEQESKRLQEAQKRRVKRTQSNNTRAQSVRRTSIRDKTLTSKKDAVEEGRLRLQAQDVDIIDGKVSESDLDLSLEYDSQLSKELALCDKKLPENMTVARREPEGKDNDSINTTSSVNADCNKMVPLDLPTETTYSTEDNGKINIHVSVTINASTLAELKKQRAQHRNSSPDISLYPNYHSSNNVSAAENADPEVSTVKRFAGNTGDHLVADPRTTRCCTLL</sequence>
<dbReference type="PANTHER" id="PTHR24179:SF29">
    <property type="entry name" value="LD46604P"/>
    <property type="match status" value="1"/>
</dbReference>
<evidence type="ECO:0000256" key="2">
    <source>
        <dbReference type="PROSITE-ProRule" id="PRU00023"/>
    </source>
</evidence>